<dbReference type="EMBL" id="MDYQ01000026">
    <property type="protein sequence ID" value="PRP86789.1"/>
    <property type="molecule type" value="Genomic_DNA"/>
</dbReference>
<evidence type="ECO:0000256" key="1">
    <source>
        <dbReference type="SAM" id="MobiDB-lite"/>
    </source>
</evidence>
<feature type="compositionally biased region" description="Low complexity" evidence="1">
    <location>
        <begin position="211"/>
        <end position="225"/>
    </location>
</feature>
<evidence type="ECO:0000259" key="2">
    <source>
        <dbReference type="PROSITE" id="PS50003"/>
    </source>
</evidence>
<gene>
    <name evidence="3" type="ORF">PROFUN_05006</name>
</gene>
<feature type="region of interest" description="Disordered" evidence="1">
    <location>
        <begin position="343"/>
        <end position="421"/>
    </location>
</feature>
<dbReference type="InterPro" id="IPR001849">
    <property type="entry name" value="PH_domain"/>
</dbReference>
<feature type="region of interest" description="Disordered" evidence="1">
    <location>
        <begin position="1"/>
        <end position="45"/>
    </location>
</feature>
<feature type="region of interest" description="Disordered" evidence="1">
    <location>
        <begin position="211"/>
        <end position="234"/>
    </location>
</feature>
<dbReference type="PROSITE" id="PS50003">
    <property type="entry name" value="PH_DOMAIN"/>
    <property type="match status" value="1"/>
</dbReference>
<organism evidence="3 4">
    <name type="scientific">Planoprotostelium fungivorum</name>
    <dbReference type="NCBI Taxonomy" id="1890364"/>
    <lineage>
        <taxon>Eukaryota</taxon>
        <taxon>Amoebozoa</taxon>
        <taxon>Evosea</taxon>
        <taxon>Variosea</taxon>
        <taxon>Cavosteliida</taxon>
        <taxon>Cavosteliaceae</taxon>
        <taxon>Planoprotostelium</taxon>
    </lineage>
</organism>
<comment type="caution">
    <text evidence="3">The sequence shown here is derived from an EMBL/GenBank/DDBJ whole genome shotgun (WGS) entry which is preliminary data.</text>
</comment>
<feature type="compositionally biased region" description="Acidic residues" evidence="1">
    <location>
        <begin position="343"/>
        <end position="368"/>
    </location>
</feature>
<dbReference type="Gene3D" id="2.30.29.30">
    <property type="entry name" value="Pleckstrin-homology domain (PH domain)/Phosphotyrosine-binding domain (PTB)"/>
    <property type="match status" value="1"/>
</dbReference>
<proteinExistence type="predicted"/>
<evidence type="ECO:0000313" key="3">
    <source>
        <dbReference type="EMBL" id="PRP86789.1"/>
    </source>
</evidence>
<dbReference type="InParanoid" id="A0A2P6NS48"/>
<dbReference type="InterPro" id="IPR011993">
    <property type="entry name" value="PH-like_dom_sf"/>
</dbReference>
<dbReference type="SMART" id="SM00233">
    <property type="entry name" value="PH"/>
    <property type="match status" value="1"/>
</dbReference>
<dbReference type="AlphaFoldDB" id="A0A2P6NS48"/>
<feature type="compositionally biased region" description="Basic and acidic residues" evidence="1">
    <location>
        <begin position="9"/>
        <end position="27"/>
    </location>
</feature>
<evidence type="ECO:0000313" key="4">
    <source>
        <dbReference type="Proteomes" id="UP000241769"/>
    </source>
</evidence>
<reference evidence="3 4" key="1">
    <citation type="journal article" date="2018" name="Genome Biol. Evol.">
        <title>Multiple Roots of Fruiting Body Formation in Amoebozoa.</title>
        <authorList>
            <person name="Hillmann F."/>
            <person name="Forbes G."/>
            <person name="Novohradska S."/>
            <person name="Ferling I."/>
            <person name="Riege K."/>
            <person name="Groth M."/>
            <person name="Westermann M."/>
            <person name="Marz M."/>
            <person name="Spaller T."/>
            <person name="Winckler T."/>
            <person name="Schaap P."/>
            <person name="Glockner G."/>
        </authorList>
    </citation>
    <scope>NUCLEOTIDE SEQUENCE [LARGE SCALE GENOMIC DNA]</scope>
    <source>
        <strain evidence="3 4">Jena</strain>
    </source>
</reference>
<feature type="compositionally biased region" description="Basic and acidic residues" evidence="1">
    <location>
        <begin position="369"/>
        <end position="385"/>
    </location>
</feature>
<dbReference type="Proteomes" id="UP000241769">
    <property type="component" value="Unassembled WGS sequence"/>
</dbReference>
<keyword evidence="4" id="KW-1185">Reference proteome</keyword>
<sequence>MLELPENTNSRREHPFSAIWGHEHSTKEGQVSQSSESRPERNPLLVNRHKLESILEIEKPRRDSRIGEKKRQPALVERTSWARPSHATEFWISNKSISFSHKDWTISERHTCQHCFSVHQNTSSSTNFRIIPIKWDSTKPSASATIECDFEHIKGTASSAERSIPSDGALTATEQRISLEIPGTDPHIFSYSTEYVIISLQNSTTATQSTTTTTDKFTSTDQFTSPKPSPIQQSNNRLFRQSKSYDDLEKCYDTPHGIPRTPVSTRDDSIQSNNRLFVPVKSQATPIPIIEMMEEQYTYQEYAGEEYAGEEYAGEEYAGEEYGGGNEEYYEGYEEGYHEGEYQESEYQEEYEEYEKVEEEPVEPSEEEDLRKSTQSESAYHEIKSRPLAKQIFKKDPTMRRHHTTPPINWSHARPSINQKSDRGRIAISTRQFDTRDIRGKQGAMYDSENKQVAANKYATSLGSPAIDRKFFPNPQLKKMNSRASIGMPENITKSTLRIPRDLNWIDGSLVMKGVLEWAPEVVGQETKDESTVAWEKRSCMIENGRVTIYDQNLVAAETFSLKNAIIVVDRKERKSFQIILESRTYSFRTSGPDENNYWTTAVKMNGAIDQNALPNEKRKAAIEREKERQQDKQYAQEKIKNLTNAMRVKAGPSVNNLEDPAQSPSQIFVEGVSSQKPVALNIRVTFGTQEWYIYRTEKEMSGLYSNLVTKLFCPVDLGHLKGKYPSGVKSSQMAENLNGFQEMLRGINEEKSKLFAHKSTRIVYTRFFGPFKYGDTKPPNFVFPFELELE</sequence>
<dbReference type="SUPFAM" id="SSF50729">
    <property type="entry name" value="PH domain-like"/>
    <property type="match status" value="1"/>
</dbReference>
<feature type="domain" description="PH" evidence="2">
    <location>
        <begin position="509"/>
        <end position="608"/>
    </location>
</feature>
<protein>
    <recommendedName>
        <fullName evidence="2">PH domain-containing protein</fullName>
    </recommendedName>
</protein>
<name>A0A2P6NS48_9EUKA</name>
<accession>A0A2P6NS48</accession>